<keyword evidence="2" id="KW-1185">Reference proteome</keyword>
<protein>
    <submittedName>
        <fullName evidence="1">Uncharacterized protein</fullName>
    </submittedName>
</protein>
<proteinExistence type="predicted"/>
<dbReference type="EMBL" id="RCHU02000001">
    <property type="protein sequence ID" value="KAL3609780.1"/>
    <property type="molecule type" value="Genomic_DNA"/>
</dbReference>
<name>A0ACC4CYF5_POPAL</name>
<organism evidence="1 2">
    <name type="scientific">Populus alba</name>
    <name type="common">White poplar</name>
    <dbReference type="NCBI Taxonomy" id="43335"/>
    <lineage>
        <taxon>Eukaryota</taxon>
        <taxon>Viridiplantae</taxon>
        <taxon>Streptophyta</taxon>
        <taxon>Embryophyta</taxon>
        <taxon>Tracheophyta</taxon>
        <taxon>Spermatophyta</taxon>
        <taxon>Magnoliopsida</taxon>
        <taxon>eudicotyledons</taxon>
        <taxon>Gunneridae</taxon>
        <taxon>Pentapetalae</taxon>
        <taxon>rosids</taxon>
        <taxon>fabids</taxon>
        <taxon>Malpighiales</taxon>
        <taxon>Salicaceae</taxon>
        <taxon>Saliceae</taxon>
        <taxon>Populus</taxon>
    </lineage>
</organism>
<dbReference type="Proteomes" id="UP000309997">
    <property type="component" value="Unassembled WGS sequence"/>
</dbReference>
<comment type="caution">
    <text evidence="1">The sequence shown here is derived from an EMBL/GenBank/DDBJ whole genome shotgun (WGS) entry which is preliminary data.</text>
</comment>
<gene>
    <name evidence="1" type="ORF">D5086_000800</name>
</gene>
<sequence length="124" mass="14037">MYISIRDICVKIALAFKETRREQENPTRFIRIDFVSTGRCTYMIHNIQRIHEINTNETLSLCHAFGMICIALPLLCAHQLLFRIHRNSSKCAALLRFGIVTSASVTAHISLAGEVSLFFGVLVK</sequence>
<reference evidence="1 2" key="1">
    <citation type="journal article" date="2024" name="Plant Biotechnol. J.">
        <title>Genome and CRISPR/Cas9 system of a widespread forest tree (Populus alba) in the world.</title>
        <authorList>
            <person name="Liu Y.J."/>
            <person name="Jiang P.F."/>
            <person name="Han X.M."/>
            <person name="Li X.Y."/>
            <person name="Wang H.M."/>
            <person name="Wang Y.J."/>
            <person name="Wang X.X."/>
            <person name="Zeng Q.Y."/>
        </authorList>
    </citation>
    <scope>NUCLEOTIDE SEQUENCE [LARGE SCALE GENOMIC DNA]</scope>
    <source>
        <strain evidence="2">cv. PAL-ZL1</strain>
    </source>
</reference>
<evidence type="ECO:0000313" key="1">
    <source>
        <dbReference type="EMBL" id="KAL3609780.1"/>
    </source>
</evidence>
<accession>A0ACC4CYF5</accession>
<evidence type="ECO:0000313" key="2">
    <source>
        <dbReference type="Proteomes" id="UP000309997"/>
    </source>
</evidence>